<dbReference type="SMART" id="SM00354">
    <property type="entry name" value="HTH_LACI"/>
    <property type="match status" value="1"/>
</dbReference>
<dbReference type="InterPro" id="IPR000843">
    <property type="entry name" value="HTH_LacI"/>
</dbReference>
<dbReference type="Proteomes" id="UP000285652">
    <property type="component" value="Unassembled WGS sequence"/>
</dbReference>
<keyword evidence="3" id="KW-0804">Transcription</keyword>
<organism evidence="5 7">
    <name type="scientific">Dorea formicigenerans</name>
    <dbReference type="NCBI Taxonomy" id="39486"/>
    <lineage>
        <taxon>Bacteria</taxon>
        <taxon>Bacillati</taxon>
        <taxon>Bacillota</taxon>
        <taxon>Clostridia</taxon>
        <taxon>Lachnospirales</taxon>
        <taxon>Lachnospiraceae</taxon>
        <taxon>Dorea</taxon>
    </lineage>
</organism>
<name>A0A3E5ERQ4_9FIRM</name>
<dbReference type="Gene3D" id="1.10.260.40">
    <property type="entry name" value="lambda repressor-like DNA-binding domains"/>
    <property type="match status" value="1"/>
</dbReference>
<keyword evidence="1" id="KW-0805">Transcription regulation</keyword>
<protein>
    <submittedName>
        <fullName evidence="5">LacI family DNA-binding transcriptional regulator</fullName>
    </submittedName>
</protein>
<dbReference type="SUPFAM" id="SSF53822">
    <property type="entry name" value="Periplasmic binding protein-like I"/>
    <property type="match status" value="1"/>
</dbReference>
<dbReference type="Proteomes" id="UP000260841">
    <property type="component" value="Unassembled WGS sequence"/>
</dbReference>
<evidence type="ECO:0000256" key="3">
    <source>
        <dbReference type="ARBA" id="ARBA00023163"/>
    </source>
</evidence>
<dbReference type="RefSeq" id="WP_117606367.1">
    <property type="nucleotide sequence ID" value="NZ_QRQQ01000009.1"/>
</dbReference>
<dbReference type="PANTHER" id="PTHR30146:SF109">
    <property type="entry name" value="HTH-TYPE TRANSCRIPTIONAL REGULATOR GALS"/>
    <property type="match status" value="1"/>
</dbReference>
<comment type="caution">
    <text evidence="5">The sequence shown here is derived from an EMBL/GenBank/DDBJ whole genome shotgun (WGS) entry which is preliminary data.</text>
</comment>
<dbReference type="InterPro" id="IPR028082">
    <property type="entry name" value="Peripla_BP_I"/>
</dbReference>
<gene>
    <name evidence="6" type="ORF">DWZ24_10600</name>
    <name evidence="5" type="ORF">DXB36_07050</name>
</gene>
<dbReference type="PROSITE" id="PS50932">
    <property type="entry name" value="HTH_LACI_2"/>
    <property type="match status" value="1"/>
</dbReference>
<dbReference type="GO" id="GO:0000976">
    <property type="term" value="F:transcription cis-regulatory region binding"/>
    <property type="evidence" value="ECO:0007669"/>
    <property type="project" value="TreeGrafter"/>
</dbReference>
<dbReference type="CDD" id="cd06278">
    <property type="entry name" value="PBP1_LacI-like"/>
    <property type="match status" value="1"/>
</dbReference>
<dbReference type="PANTHER" id="PTHR30146">
    <property type="entry name" value="LACI-RELATED TRANSCRIPTIONAL REPRESSOR"/>
    <property type="match status" value="1"/>
</dbReference>
<dbReference type="Pfam" id="PF13377">
    <property type="entry name" value="Peripla_BP_3"/>
    <property type="match status" value="1"/>
</dbReference>
<dbReference type="AlphaFoldDB" id="A0A3E5ERQ4"/>
<evidence type="ECO:0000313" key="7">
    <source>
        <dbReference type="Proteomes" id="UP000260841"/>
    </source>
</evidence>
<feature type="domain" description="HTH lacI-type" evidence="4">
    <location>
        <begin position="14"/>
        <end position="68"/>
    </location>
</feature>
<dbReference type="Pfam" id="PF00356">
    <property type="entry name" value="LacI"/>
    <property type="match status" value="1"/>
</dbReference>
<dbReference type="InterPro" id="IPR046335">
    <property type="entry name" value="LacI/GalR-like_sensor"/>
</dbReference>
<accession>A0A3E5ERQ4</accession>
<reference evidence="7 8" key="1">
    <citation type="submission" date="2018-08" db="EMBL/GenBank/DDBJ databases">
        <title>A genome reference for cultivated species of the human gut microbiota.</title>
        <authorList>
            <person name="Zou Y."/>
            <person name="Xue W."/>
            <person name="Luo G."/>
        </authorList>
    </citation>
    <scope>NUCLEOTIDE SEQUENCE [LARGE SCALE GENOMIC DNA]</scope>
    <source>
        <strain evidence="6 8">AF31-13BH</strain>
        <strain evidence="5 7">OM03-2</strain>
    </source>
</reference>
<evidence type="ECO:0000259" key="4">
    <source>
        <dbReference type="PROSITE" id="PS50932"/>
    </source>
</evidence>
<proteinExistence type="predicted"/>
<evidence type="ECO:0000313" key="8">
    <source>
        <dbReference type="Proteomes" id="UP000285652"/>
    </source>
</evidence>
<dbReference type="GO" id="GO:0003700">
    <property type="term" value="F:DNA-binding transcription factor activity"/>
    <property type="evidence" value="ECO:0007669"/>
    <property type="project" value="TreeGrafter"/>
</dbReference>
<dbReference type="CDD" id="cd01392">
    <property type="entry name" value="HTH_LacI"/>
    <property type="match status" value="1"/>
</dbReference>
<evidence type="ECO:0000313" key="6">
    <source>
        <dbReference type="EMBL" id="RHN15172.1"/>
    </source>
</evidence>
<dbReference type="SUPFAM" id="SSF47413">
    <property type="entry name" value="lambda repressor-like DNA-binding domains"/>
    <property type="match status" value="1"/>
</dbReference>
<evidence type="ECO:0000313" key="5">
    <source>
        <dbReference type="EMBL" id="RGN91488.1"/>
    </source>
</evidence>
<dbReference type="EMBL" id="QRQQ01000009">
    <property type="protein sequence ID" value="RHN15172.1"/>
    <property type="molecule type" value="Genomic_DNA"/>
</dbReference>
<evidence type="ECO:0000256" key="1">
    <source>
        <dbReference type="ARBA" id="ARBA00023015"/>
    </source>
</evidence>
<evidence type="ECO:0000256" key="2">
    <source>
        <dbReference type="ARBA" id="ARBA00023125"/>
    </source>
</evidence>
<dbReference type="EMBL" id="QSVB01000006">
    <property type="protein sequence ID" value="RGN91488.1"/>
    <property type="molecule type" value="Genomic_DNA"/>
</dbReference>
<sequence>MEKNRESLPLDRKVTSRDVARVAGVSQSTVSRVFSDVSSVKPELKERVYRAAEEIGYRPNLVARGMISGKTNVIGLVVGDSLGPFYNRIINKFAEAIQKMGKQCLIFKVPRQDQLGKIVERVLQFQVEAVIVTASAMTKMMAEVILENNVPVILFNRFIPGLDISTVYVDAVNGATTVAEYLYQKGHRNIGYIQYIKETGEELEKKIGFYSKLRQYGIFQIKEETAEYDYQSGFEAGIRLLSGEDAPSAIFCTSDLIALGVMDAARKELGLRIPEDVAIIGYDDIEMSSWESYSLTSVHQPVEEMIEKTMEILDNLLKGEKRRDIKMFNPVLKKRNSV</sequence>
<dbReference type="Gene3D" id="3.40.50.2300">
    <property type="match status" value="2"/>
</dbReference>
<keyword evidence="2 5" id="KW-0238">DNA-binding</keyword>
<dbReference type="InterPro" id="IPR010982">
    <property type="entry name" value="Lambda_DNA-bd_dom_sf"/>
</dbReference>